<proteinExistence type="predicted"/>
<sequence length="159" mass="18106">MNSMFKLCAGLLLLATTFYACDDQTETCDKAFRASVRMRFKYPRPIDGRVVDTTLPYVTIKSMMGDTVAKNQTGLTGVALPLNGVIDSTWYYFKADSTVLGDTILFRYKRHQQFISPGCGFATYYHLDTVITTRHAIDSIQIINKEVTNNEDIHLYLFY</sequence>
<dbReference type="EMBL" id="QLLL01000001">
    <property type="protein sequence ID" value="RAJ10653.1"/>
    <property type="molecule type" value="Genomic_DNA"/>
</dbReference>
<protein>
    <submittedName>
        <fullName evidence="2">Uncharacterized protein</fullName>
    </submittedName>
</protein>
<dbReference type="OrthoDB" id="663527at2"/>
<dbReference type="InterPro" id="IPR045607">
    <property type="entry name" value="DUF6452"/>
</dbReference>
<keyword evidence="1" id="KW-0732">Signal</keyword>
<dbReference type="RefSeq" id="WP_148707152.1">
    <property type="nucleotide sequence ID" value="NZ_QLLL01000001.1"/>
</dbReference>
<feature type="signal peptide" evidence="1">
    <location>
        <begin position="1"/>
        <end position="20"/>
    </location>
</feature>
<reference evidence="2 3" key="1">
    <citation type="submission" date="2018-06" db="EMBL/GenBank/DDBJ databases">
        <title>Genomic Encyclopedia of Archaeal and Bacterial Type Strains, Phase II (KMG-II): from individual species to whole genera.</title>
        <authorList>
            <person name="Goeker M."/>
        </authorList>
    </citation>
    <scope>NUCLEOTIDE SEQUENCE [LARGE SCALE GENOMIC DNA]</scope>
    <source>
        <strain evidence="2 3">DSM 23857</strain>
    </source>
</reference>
<dbReference type="Pfam" id="PF20050">
    <property type="entry name" value="DUF6452"/>
    <property type="match status" value="1"/>
</dbReference>
<name>A0A327R4J5_9BACT</name>
<evidence type="ECO:0000313" key="2">
    <source>
        <dbReference type="EMBL" id="RAJ10653.1"/>
    </source>
</evidence>
<dbReference type="AlphaFoldDB" id="A0A327R4J5"/>
<evidence type="ECO:0000313" key="3">
    <source>
        <dbReference type="Proteomes" id="UP000249547"/>
    </source>
</evidence>
<dbReference type="Proteomes" id="UP000249547">
    <property type="component" value="Unassembled WGS sequence"/>
</dbReference>
<evidence type="ECO:0000256" key="1">
    <source>
        <dbReference type="SAM" id="SignalP"/>
    </source>
</evidence>
<comment type="caution">
    <text evidence="2">The sequence shown here is derived from an EMBL/GenBank/DDBJ whole genome shotgun (WGS) entry which is preliminary data.</text>
</comment>
<feature type="chain" id="PRO_5016398151" evidence="1">
    <location>
        <begin position="21"/>
        <end position="159"/>
    </location>
</feature>
<gene>
    <name evidence="2" type="ORF">LX64_00258</name>
</gene>
<accession>A0A327R4J5</accession>
<organism evidence="2 3">
    <name type="scientific">Chitinophaga skermanii</name>
    <dbReference type="NCBI Taxonomy" id="331697"/>
    <lineage>
        <taxon>Bacteria</taxon>
        <taxon>Pseudomonadati</taxon>
        <taxon>Bacteroidota</taxon>
        <taxon>Chitinophagia</taxon>
        <taxon>Chitinophagales</taxon>
        <taxon>Chitinophagaceae</taxon>
        <taxon>Chitinophaga</taxon>
    </lineage>
</organism>
<keyword evidence="3" id="KW-1185">Reference proteome</keyword>
<dbReference type="PROSITE" id="PS51257">
    <property type="entry name" value="PROKAR_LIPOPROTEIN"/>
    <property type="match status" value="1"/>
</dbReference>